<organism evidence="2 3">
    <name type="scientific">Leucocoprinus leucothites</name>
    <dbReference type="NCBI Taxonomy" id="201217"/>
    <lineage>
        <taxon>Eukaryota</taxon>
        <taxon>Fungi</taxon>
        <taxon>Dikarya</taxon>
        <taxon>Basidiomycota</taxon>
        <taxon>Agaricomycotina</taxon>
        <taxon>Agaricomycetes</taxon>
        <taxon>Agaricomycetidae</taxon>
        <taxon>Agaricales</taxon>
        <taxon>Agaricineae</taxon>
        <taxon>Agaricaceae</taxon>
        <taxon>Leucocoprinus</taxon>
    </lineage>
</organism>
<feature type="region of interest" description="Disordered" evidence="1">
    <location>
        <begin position="162"/>
        <end position="194"/>
    </location>
</feature>
<dbReference type="OrthoDB" id="3003445at2759"/>
<dbReference type="AlphaFoldDB" id="A0A8H5CYK5"/>
<protein>
    <recommendedName>
        <fullName evidence="4">F-box domain-containing protein</fullName>
    </recommendedName>
</protein>
<feature type="compositionally biased region" description="Acidic residues" evidence="1">
    <location>
        <begin position="433"/>
        <end position="453"/>
    </location>
</feature>
<evidence type="ECO:0008006" key="4">
    <source>
        <dbReference type="Google" id="ProtNLM"/>
    </source>
</evidence>
<accession>A0A8H5CYK5</accession>
<evidence type="ECO:0000256" key="1">
    <source>
        <dbReference type="SAM" id="MobiDB-lite"/>
    </source>
</evidence>
<gene>
    <name evidence="2" type="ORF">D9756_009083</name>
</gene>
<sequence>MALWDLHHTFPTELLSEIFLHLIASQPSSSPTTTNTIYHPLLVSHVCSHWRTAALATPRLWARLFIQLGLSKAESQAALVRAWMERSGGCPLTVYVFWEEAPFASSHPVLDCLMQHSARWKEMFFYLPFNVFRRFGKVAGKVPLLTDLSLGMDSDAQDMITSADDDEEEDGDGDDEDDDGDGDGSDSATSRTSGDAGYQLQMFSTAPKLASLECVNLSPFLFTFPWSNLTNIPIMAVTIEECLSILHQATSLEKAGFMFLATSTSPLPSPPSIAAPVITPTSATVPAAAIAATATTSTTSARGLRSIHHPSLKHFSILTSPWDESIDLTPLFPLLSLPSLLSLTICNLKSHFGTSGFTSFLSRLYSLQKLHLRKTALSDQNLVAGLRVVPTVEKLVVHPLIEGFGPPSVTSMVFDELRWKSWVVDGEYTEFDENVVEDEDEEEDSDDEGDDGSEGSGGTMRKQRKRSNSILPLLPRLNSIEVKLDNTTADAFIHMIHSRRTSVHFPSKRYRYKKARSPSGEEEREPSGLIVVAEDAEDGEDGAEEDEIDKPSILEHVRIRYSEPLHAQFISELEDLQRDGLKIELDYMNENGGIEFVRHVLTPWIALSEY</sequence>
<dbReference type="Proteomes" id="UP000559027">
    <property type="component" value="Unassembled WGS sequence"/>
</dbReference>
<proteinExistence type="predicted"/>
<dbReference type="EMBL" id="JAACJO010000015">
    <property type="protein sequence ID" value="KAF5349983.1"/>
    <property type="molecule type" value="Genomic_DNA"/>
</dbReference>
<feature type="compositionally biased region" description="Acidic residues" evidence="1">
    <location>
        <begin position="163"/>
        <end position="184"/>
    </location>
</feature>
<feature type="region of interest" description="Disordered" evidence="1">
    <location>
        <begin position="433"/>
        <end position="467"/>
    </location>
</feature>
<evidence type="ECO:0000313" key="3">
    <source>
        <dbReference type="Proteomes" id="UP000559027"/>
    </source>
</evidence>
<reference evidence="2 3" key="1">
    <citation type="journal article" date="2020" name="ISME J.">
        <title>Uncovering the hidden diversity of litter-decomposition mechanisms in mushroom-forming fungi.</title>
        <authorList>
            <person name="Floudas D."/>
            <person name="Bentzer J."/>
            <person name="Ahren D."/>
            <person name="Johansson T."/>
            <person name="Persson P."/>
            <person name="Tunlid A."/>
        </authorList>
    </citation>
    <scope>NUCLEOTIDE SEQUENCE [LARGE SCALE GENOMIC DNA]</scope>
    <source>
        <strain evidence="2 3">CBS 146.42</strain>
    </source>
</reference>
<dbReference type="Gene3D" id="1.20.1280.50">
    <property type="match status" value="1"/>
</dbReference>
<comment type="caution">
    <text evidence="2">The sequence shown here is derived from an EMBL/GenBank/DDBJ whole genome shotgun (WGS) entry which is preliminary data.</text>
</comment>
<keyword evidence="3" id="KW-1185">Reference proteome</keyword>
<evidence type="ECO:0000313" key="2">
    <source>
        <dbReference type="EMBL" id="KAF5349983.1"/>
    </source>
</evidence>
<name>A0A8H5CYK5_9AGAR</name>